<proteinExistence type="predicted"/>
<evidence type="ECO:0000256" key="1">
    <source>
        <dbReference type="SAM" id="MobiDB-lite"/>
    </source>
</evidence>
<dbReference type="InterPro" id="IPR013087">
    <property type="entry name" value="Znf_C2H2_type"/>
</dbReference>
<dbReference type="SUPFAM" id="SSF56112">
    <property type="entry name" value="Protein kinase-like (PK-like)"/>
    <property type="match status" value="1"/>
</dbReference>
<dbReference type="InterPro" id="IPR011009">
    <property type="entry name" value="Kinase-like_dom_sf"/>
</dbReference>
<accession>A0A4Q4MGQ8</accession>
<dbReference type="EMBL" id="PDXA01000017">
    <property type="protein sequence ID" value="RYN50744.1"/>
    <property type="molecule type" value="Genomic_DNA"/>
</dbReference>
<feature type="compositionally biased region" description="Basic and acidic residues" evidence="1">
    <location>
        <begin position="553"/>
        <end position="571"/>
    </location>
</feature>
<dbReference type="InterPro" id="IPR000719">
    <property type="entry name" value="Prot_kinase_dom"/>
</dbReference>
<dbReference type="PROSITE" id="PS50011">
    <property type="entry name" value="PROTEIN_KINASE_DOM"/>
    <property type="match status" value="1"/>
</dbReference>
<evidence type="ECO:0000313" key="4">
    <source>
        <dbReference type="Proteomes" id="UP000292402"/>
    </source>
</evidence>
<feature type="region of interest" description="Disordered" evidence="1">
    <location>
        <begin position="546"/>
        <end position="572"/>
    </location>
</feature>
<feature type="compositionally biased region" description="Polar residues" evidence="1">
    <location>
        <begin position="1357"/>
        <end position="1367"/>
    </location>
</feature>
<dbReference type="InterPro" id="IPR010730">
    <property type="entry name" value="HET"/>
</dbReference>
<sequence length="1943" mass="219511">MSTANADQEASTAAVTRSCFKKFQQCFQQTDGKTKAHVQTRLADLRLWADSVGAVAHGKASLDYRFKHRSDDTLFIRSLLSMLEELLKDLEESLLIAKDETNLQDIMTNIDSTIDTLAFIGVQIRRSGRKSRIRKADDSFHVNQDNYRDLRAHLACVVSARPTKEGRPKDEGKNIHSIEHFTKMELRPIQERLIVANLRRRHRFKEAQRRSDQSKDYIAEVAPPVIPQQFIAISKTGFEKQDVSPLQDKEIAAVMELQSPLSGPTREDTQTIAPTSASGVDSKWGGLQEQRRPKPPATRLTSTTARMRYPRAPLLSNAEQILAKCPGCCQGIPTTELEDSRWRKHVANDLCPYTCVVTNCPTPYNLFVTREEWNDHVINDHPPCWQCPCCIDNPPIFESISGITHHLMTKHPDEAEANLENCLSDAEINIIGITNCPLCDSEGPQDSLDLMEHVLQHVHDFSLRSLPWPADLPITLDKSAGLFDMGAVSKVIKGEYRESDRHDVADWAEQALVPTFDQSREILICYDDEGKERILGDHATFEAAEGQASLQLRDVDRNKNDQESAQKDPRQQDYFSQLGNDYFVDGSSDGRFSQTYRLSQQSEGTERSTNNHGLKRWICPICHAQSEPELSGEKTFFEHFILSHPEEQPEDNFPGEKDRWMQFMLNEAYWLGIEADSTRVVEGGEKEMEGVEYGKQVMETDGNHARELNRTSSLPLSTSSTPASAKSLRRHLIWALQPSMFEKTKNQKFLPRDIFEDILPGSTINRGGNREDPADTVLRIMEIEPNIASSDNRALANHILKNSRIVFLILLWIKHDQLYEAMKLFMDHRFTDGSLPLSAWSGDQLKNNSENHLFSRMEIVQSSQSAAEDPIWDVSYINDFEDAQWMFLAPKFSTKERDGHFDERCPIPFVDNSPIKEHGARSIVHKYTIHHAHYEESLNPAPNEPFVVAVKAFRKGGENVAADVRKEVDALEMMNALEKDHIVRFLTSFRRGTLDDLEHFVLFEWAHGGNLDDLWKELAELPRTAKLMKWLVEQLCGLAKALTAAHGANCRHGDLKPANILWFRDATRPYGTLKIGDWGEAKIHKEVTSSRYMETTARYGTRRYEPPETGLHSSRQGQGLLKRSRLYDLWGFGCIIFECIIWYLYDMARLNKFNYSNVGTYGTSDFFWEHNHVTGIAKVHGVVEHWMEHMSKDALCRSGETALGDLLQIVRTGLLVVELPKDGGSASQADGAPLQNSKAGSAEFADIRMSSDAHDSHQTIEVTEPESSKLEDADATSNVHGITPSFDIAESSFTEPIGLQDPQTKHNVRLRAHELEKSLSQILQAQRGDRYWEWFQDPKPEPVNTDSFSRLLASSGLPESTESTETNLRAPPNPKIDYEHPSLDPEDWQLELDNIFAAQLLSRLATISGTSTLQSLPPASLCAECKEFGERLPETNFSMSYTTQIGLAELPSVGTPQHFGIVRSWLDDCDKMHSHTCKTSKDLPLKTDATTTMPTRLIYVGKDGDNIVHLQEMEGKNVVSWIALSYRWGDSSPFSITRQNLHNHIEGMELSALPQTFQDAIKVTRALGHKYLWIDSLCIIQGEDGDFNEESNRMENVYGGAYCVLAASCAADQRSGFLLPRVARTSVALNHEGRAGDGGTIYVCSFIEDFRSHVLQGALNKRGWFLQQHALARRTVFFTEHQMYWECGHGVRCETMIKMTNQLAALLGDPDFPKILDLAKHGERILRFQELYQQYSRLELSSDYDRPTAIDGLQQRLIRTMGVKGGFGVLDDGSNQGFLRRSLLWRRGEDTHRLKRIVFPNDREHVPSWSWMSVSGGIDYLHLTWQGYDWQEIQSPPWPCPLDSVHSNAFVGKAQAFAYPKGGEHECGIVFDDPKDDKLPGLMAIVLGIEKGSLATKVKRHCVLVVKPKETFRKDGIPLYERVGAGFIPGKCLEGVPKICALI</sequence>
<evidence type="ECO:0000259" key="2">
    <source>
        <dbReference type="PROSITE" id="PS50011"/>
    </source>
</evidence>
<protein>
    <recommendedName>
        <fullName evidence="2">Protein kinase domain-containing protein</fullName>
    </recommendedName>
</protein>
<dbReference type="Proteomes" id="UP000292402">
    <property type="component" value="Unassembled WGS sequence"/>
</dbReference>
<feature type="region of interest" description="Disordered" evidence="1">
    <location>
        <begin position="1353"/>
        <end position="1376"/>
    </location>
</feature>
<dbReference type="GO" id="GO:0005524">
    <property type="term" value="F:ATP binding"/>
    <property type="evidence" value="ECO:0007669"/>
    <property type="project" value="InterPro"/>
</dbReference>
<dbReference type="SMART" id="SM00220">
    <property type="entry name" value="S_TKc"/>
    <property type="match status" value="1"/>
</dbReference>
<evidence type="ECO:0000313" key="3">
    <source>
        <dbReference type="EMBL" id="RYN50744.1"/>
    </source>
</evidence>
<dbReference type="GO" id="GO:0004672">
    <property type="term" value="F:protein kinase activity"/>
    <property type="evidence" value="ECO:0007669"/>
    <property type="project" value="InterPro"/>
</dbReference>
<comment type="caution">
    <text evidence="3">The sequence shown here is derived from an EMBL/GenBank/DDBJ whole genome shotgun (WGS) entry which is preliminary data.</text>
</comment>
<dbReference type="Pfam" id="PF00069">
    <property type="entry name" value="Pkinase"/>
    <property type="match status" value="1"/>
</dbReference>
<feature type="region of interest" description="Disordered" evidence="1">
    <location>
        <begin position="261"/>
        <end position="299"/>
    </location>
</feature>
<dbReference type="Gene3D" id="1.10.510.10">
    <property type="entry name" value="Transferase(Phosphotransferase) domain 1"/>
    <property type="match status" value="1"/>
</dbReference>
<name>A0A4Q4MGQ8_9PLEO</name>
<gene>
    <name evidence="3" type="ORF">AA0114_g5898</name>
</gene>
<organism evidence="3 4">
    <name type="scientific">Alternaria tenuissima</name>
    <dbReference type="NCBI Taxonomy" id="119927"/>
    <lineage>
        <taxon>Eukaryota</taxon>
        <taxon>Fungi</taxon>
        <taxon>Dikarya</taxon>
        <taxon>Ascomycota</taxon>
        <taxon>Pezizomycotina</taxon>
        <taxon>Dothideomycetes</taxon>
        <taxon>Pleosporomycetidae</taxon>
        <taxon>Pleosporales</taxon>
        <taxon>Pleosporineae</taxon>
        <taxon>Pleosporaceae</taxon>
        <taxon>Alternaria</taxon>
        <taxon>Alternaria sect. Alternaria</taxon>
        <taxon>Alternaria alternata complex</taxon>
    </lineage>
</organism>
<dbReference type="SMART" id="SM00355">
    <property type="entry name" value="ZnF_C2H2"/>
    <property type="match status" value="4"/>
</dbReference>
<reference evidence="4" key="1">
    <citation type="journal article" date="2019" name="bioRxiv">
        <title>Genomics, evolutionary history and diagnostics of the Alternaria alternata species group including apple and Asian pear pathotypes.</title>
        <authorList>
            <person name="Armitage A.D."/>
            <person name="Cockerton H.M."/>
            <person name="Sreenivasaprasad S."/>
            <person name="Woodhall J.W."/>
            <person name="Lane C.R."/>
            <person name="Harrison R.J."/>
            <person name="Clarkson J.P."/>
        </authorList>
    </citation>
    <scope>NUCLEOTIDE SEQUENCE [LARGE SCALE GENOMIC DNA]</scope>
    <source>
        <strain evidence="4">FERA 1082</strain>
    </source>
</reference>
<dbReference type="Pfam" id="PF06985">
    <property type="entry name" value="HET"/>
    <property type="match status" value="1"/>
</dbReference>
<feature type="compositionally biased region" description="Polar residues" evidence="1">
    <location>
        <begin position="270"/>
        <end position="279"/>
    </location>
</feature>
<feature type="domain" description="Protein kinase" evidence="2">
    <location>
        <begin position="910"/>
        <end position="1210"/>
    </location>
</feature>
<dbReference type="PANTHER" id="PTHR33112:SF10">
    <property type="entry name" value="TOL"/>
    <property type="match status" value="1"/>
</dbReference>
<dbReference type="PANTHER" id="PTHR33112">
    <property type="entry name" value="DOMAIN PROTEIN, PUTATIVE-RELATED"/>
    <property type="match status" value="1"/>
</dbReference>